<evidence type="ECO:0000313" key="2">
    <source>
        <dbReference type="EMBL" id="NBE05924.1"/>
    </source>
</evidence>
<keyword evidence="3" id="KW-1185">Reference proteome</keyword>
<organism evidence="2 3">
    <name type="scientific">Paragemmobacter ruber</name>
    <dbReference type="NCBI Taxonomy" id="1985673"/>
    <lineage>
        <taxon>Bacteria</taxon>
        <taxon>Pseudomonadati</taxon>
        <taxon>Pseudomonadota</taxon>
        <taxon>Alphaproteobacteria</taxon>
        <taxon>Rhodobacterales</taxon>
        <taxon>Paracoccaceae</taxon>
        <taxon>Paragemmobacter</taxon>
    </lineage>
</organism>
<dbReference type="InterPro" id="IPR053802">
    <property type="entry name" value="DUF6950"/>
</dbReference>
<feature type="domain" description="DUF6950" evidence="1">
    <location>
        <begin position="3"/>
        <end position="136"/>
    </location>
</feature>
<dbReference type="RefSeq" id="WP_161764744.1">
    <property type="nucleotide sequence ID" value="NZ_JAAATW010000001.1"/>
</dbReference>
<dbReference type="EMBL" id="JAAATW010000001">
    <property type="protein sequence ID" value="NBE05924.1"/>
    <property type="molecule type" value="Genomic_DNA"/>
</dbReference>
<sequence length="140" mass="15251">MDRLLAFVNLQQVEPFLWGQSDCVLMAADWVRAVRGVDPAADLRLTYGSAAEAERVLRWYSDPLAVVAPRMAAAGLALTDAPVRGDVAVIDVPDERGRMRPHGAVLFGQRFWAVRAEVGVTCIARDVVAMRAAWGVGYVV</sequence>
<dbReference type="Proteomes" id="UP001517376">
    <property type="component" value="Unassembled WGS sequence"/>
</dbReference>
<evidence type="ECO:0000313" key="3">
    <source>
        <dbReference type="Proteomes" id="UP001517376"/>
    </source>
</evidence>
<name>A0ABW9Y110_9RHOB</name>
<accession>A0ABW9Y110</accession>
<gene>
    <name evidence="2" type="ORF">GU920_00075</name>
</gene>
<comment type="caution">
    <text evidence="2">The sequence shown here is derived from an EMBL/GenBank/DDBJ whole genome shotgun (WGS) entry which is preliminary data.</text>
</comment>
<proteinExistence type="predicted"/>
<protein>
    <recommendedName>
        <fullName evidence="1">DUF6950 domain-containing protein</fullName>
    </recommendedName>
</protein>
<evidence type="ECO:0000259" key="1">
    <source>
        <dbReference type="Pfam" id="PF22262"/>
    </source>
</evidence>
<reference evidence="3" key="1">
    <citation type="submission" date="2020-01" db="EMBL/GenBank/DDBJ databases">
        <title>Sphingomonas sp. strain CSW-10.</title>
        <authorList>
            <person name="Chen W.-M."/>
        </authorList>
    </citation>
    <scope>NUCLEOTIDE SEQUENCE [LARGE SCALE GENOMIC DNA]</scope>
    <source>
        <strain evidence="3">CCP-1</strain>
    </source>
</reference>
<dbReference type="Pfam" id="PF22262">
    <property type="entry name" value="DUF6950"/>
    <property type="match status" value="1"/>
</dbReference>